<comment type="caution">
    <text evidence="4">The sequence shown here is derived from an EMBL/GenBank/DDBJ whole genome shotgun (WGS) entry which is preliminary data.</text>
</comment>
<feature type="region of interest" description="Disordered" evidence="2">
    <location>
        <begin position="151"/>
        <end position="182"/>
    </location>
</feature>
<feature type="compositionally biased region" description="Basic and acidic residues" evidence="2">
    <location>
        <begin position="151"/>
        <end position="161"/>
    </location>
</feature>
<feature type="chain" id="PRO_5044742968" evidence="3">
    <location>
        <begin position="23"/>
        <end position="536"/>
    </location>
</feature>
<gene>
    <name evidence="4" type="ORF">ABEB36_007184</name>
</gene>
<evidence type="ECO:0000313" key="4">
    <source>
        <dbReference type="EMBL" id="KAL1501963.1"/>
    </source>
</evidence>
<evidence type="ECO:0000256" key="3">
    <source>
        <dbReference type="SAM" id="SignalP"/>
    </source>
</evidence>
<protein>
    <submittedName>
        <fullName evidence="4">Uncharacterized protein</fullName>
    </submittedName>
</protein>
<name>A0ABD1ET29_HYPHA</name>
<accession>A0ABD1ET29</accession>
<organism evidence="4 5">
    <name type="scientific">Hypothenemus hampei</name>
    <name type="common">Coffee berry borer</name>
    <dbReference type="NCBI Taxonomy" id="57062"/>
    <lineage>
        <taxon>Eukaryota</taxon>
        <taxon>Metazoa</taxon>
        <taxon>Ecdysozoa</taxon>
        <taxon>Arthropoda</taxon>
        <taxon>Hexapoda</taxon>
        <taxon>Insecta</taxon>
        <taxon>Pterygota</taxon>
        <taxon>Neoptera</taxon>
        <taxon>Endopterygota</taxon>
        <taxon>Coleoptera</taxon>
        <taxon>Polyphaga</taxon>
        <taxon>Cucujiformia</taxon>
        <taxon>Curculionidae</taxon>
        <taxon>Scolytinae</taxon>
        <taxon>Hypothenemus</taxon>
    </lineage>
</organism>
<keyword evidence="5" id="KW-1185">Reference proteome</keyword>
<dbReference type="EMBL" id="JBDJPC010000005">
    <property type="protein sequence ID" value="KAL1501963.1"/>
    <property type="molecule type" value="Genomic_DNA"/>
</dbReference>
<dbReference type="Proteomes" id="UP001566132">
    <property type="component" value="Unassembled WGS sequence"/>
</dbReference>
<reference evidence="4 5" key="1">
    <citation type="submission" date="2024-05" db="EMBL/GenBank/DDBJ databases">
        <title>Genetic variation in Jamaican populations of the coffee berry borer (Hypothenemus hampei).</title>
        <authorList>
            <person name="Errbii M."/>
            <person name="Myrie A."/>
        </authorList>
    </citation>
    <scope>NUCLEOTIDE SEQUENCE [LARGE SCALE GENOMIC DNA]</scope>
    <source>
        <strain evidence="4">JA-Hopewell-2020-01-JO</strain>
        <tissue evidence="4">Whole body</tissue>
    </source>
</reference>
<sequence>MRLHVVFIHLNIILLCFSFVASKILSENNSEELTEDASADISALHQTARNFKQNNKFINNRRRGRRSLKKPYAIMFRNEEPVGILQGLEHGYELLPIHSDESVLVELNPLNAKDSVVIKREARNEDQIVEYADKEYPYIFAKFQVDSRVAKDKGHTMEKRAPKASSNSLSETHKNSLKSTLSNIEKKDETAKAELQGILNDMGLTNEAKLKKRAAEAEDEDLEHGTNKINLITSNKNSRDRREEKRYDDVAEQMEKQIKERLQKIKEEVKNEIDRLKTNTDEDIDNPAEEVGYANKQRKKRQTVNNLMQEETNDLNPVLVEDSNLVPHIRRRRKINQETPTTTVSGSATIEDHFKFRLLQSIDDDDDENEETLEENIDEEVALAKSKKSCPCSGKDCTCGKKKTFRGDHGLNMMYFDGAPRIIERKFNLKQSLPLKLQDGEYSIDLNPSAYKFTEINQNRRKRNNFMDLVKINGGEPVINHLVAVRERSMLPKLRIKRTADSQLTLENMPQQDLFGELSESFDGELARFKRVKRDM</sequence>
<feature type="signal peptide" evidence="3">
    <location>
        <begin position="1"/>
        <end position="22"/>
    </location>
</feature>
<feature type="coiled-coil region" evidence="1">
    <location>
        <begin position="251"/>
        <end position="286"/>
    </location>
</feature>
<evidence type="ECO:0000256" key="2">
    <source>
        <dbReference type="SAM" id="MobiDB-lite"/>
    </source>
</evidence>
<evidence type="ECO:0000256" key="1">
    <source>
        <dbReference type="SAM" id="Coils"/>
    </source>
</evidence>
<evidence type="ECO:0000313" key="5">
    <source>
        <dbReference type="Proteomes" id="UP001566132"/>
    </source>
</evidence>
<keyword evidence="1" id="KW-0175">Coiled coil</keyword>
<dbReference type="AlphaFoldDB" id="A0ABD1ET29"/>
<proteinExistence type="predicted"/>
<keyword evidence="3" id="KW-0732">Signal</keyword>